<evidence type="ECO:0000313" key="3">
    <source>
        <dbReference type="Proteomes" id="UP001183643"/>
    </source>
</evidence>
<evidence type="ECO:0000313" key="2">
    <source>
        <dbReference type="EMBL" id="MDR7278705.1"/>
    </source>
</evidence>
<keyword evidence="3" id="KW-1185">Reference proteome</keyword>
<comment type="caution">
    <text evidence="2">The sequence shown here is derived from an EMBL/GenBank/DDBJ whole genome shotgun (WGS) entry which is preliminary data.</text>
</comment>
<sequence length="31" mass="3416">MPADSHFHDLRHTGNTLAVSTQPKTASRNQP</sequence>
<protein>
    <submittedName>
        <fullName evidence="2">Uncharacterized protein</fullName>
    </submittedName>
</protein>
<proteinExistence type="predicted"/>
<dbReference type="AlphaFoldDB" id="A0AAE3YS93"/>
<evidence type="ECO:0000256" key="1">
    <source>
        <dbReference type="SAM" id="MobiDB-lite"/>
    </source>
</evidence>
<name>A0AAE3YS93_9ACTN</name>
<reference evidence="2" key="1">
    <citation type="submission" date="2023-07" db="EMBL/GenBank/DDBJ databases">
        <title>Sequencing the genomes of 1000 actinobacteria strains.</title>
        <authorList>
            <person name="Klenk H.-P."/>
        </authorList>
    </citation>
    <scope>NUCLEOTIDE SEQUENCE</scope>
    <source>
        <strain evidence="2">DSM 44707</strain>
    </source>
</reference>
<organism evidence="2 3">
    <name type="scientific">Catenuloplanes atrovinosus</name>
    <dbReference type="NCBI Taxonomy" id="137266"/>
    <lineage>
        <taxon>Bacteria</taxon>
        <taxon>Bacillati</taxon>
        <taxon>Actinomycetota</taxon>
        <taxon>Actinomycetes</taxon>
        <taxon>Micromonosporales</taxon>
        <taxon>Micromonosporaceae</taxon>
        <taxon>Catenuloplanes</taxon>
    </lineage>
</organism>
<gene>
    <name evidence="2" type="ORF">J2S41_005483</name>
</gene>
<dbReference type="Proteomes" id="UP001183643">
    <property type="component" value="Unassembled WGS sequence"/>
</dbReference>
<accession>A0AAE3YS93</accession>
<feature type="compositionally biased region" description="Basic and acidic residues" evidence="1">
    <location>
        <begin position="1"/>
        <end position="12"/>
    </location>
</feature>
<feature type="region of interest" description="Disordered" evidence="1">
    <location>
        <begin position="1"/>
        <end position="31"/>
    </location>
</feature>
<dbReference type="EMBL" id="JAVDYB010000001">
    <property type="protein sequence ID" value="MDR7278705.1"/>
    <property type="molecule type" value="Genomic_DNA"/>
</dbReference>
<feature type="compositionally biased region" description="Polar residues" evidence="1">
    <location>
        <begin position="13"/>
        <end position="31"/>
    </location>
</feature>